<feature type="chain" id="PRO_5045765792" evidence="1">
    <location>
        <begin position="23"/>
        <end position="166"/>
    </location>
</feature>
<accession>A0ABU7I9A7</accession>
<reference evidence="2 3" key="1">
    <citation type="submission" date="2024-01" db="EMBL/GenBank/DDBJ databases">
        <title>Pedobacter sp. nov., isolated from fresh soil.</title>
        <authorList>
            <person name="Le N.T.T."/>
        </authorList>
    </citation>
    <scope>NUCLEOTIDE SEQUENCE [LARGE SCALE GENOMIC DNA]</scope>
    <source>
        <strain evidence="2 3">KR3-3</strain>
    </source>
</reference>
<dbReference type="RefSeq" id="WP_330108282.1">
    <property type="nucleotide sequence ID" value="NZ_JAZDQT010000002.1"/>
</dbReference>
<evidence type="ECO:0000313" key="2">
    <source>
        <dbReference type="EMBL" id="MEE1945964.1"/>
    </source>
</evidence>
<gene>
    <name evidence="2" type="ORF">VRU48_12660</name>
</gene>
<dbReference type="Proteomes" id="UP001336835">
    <property type="component" value="Unassembled WGS sequence"/>
</dbReference>
<dbReference type="EMBL" id="JAZDQT010000002">
    <property type="protein sequence ID" value="MEE1945964.1"/>
    <property type="molecule type" value="Genomic_DNA"/>
</dbReference>
<protein>
    <submittedName>
        <fullName evidence="2">Uncharacterized protein</fullName>
    </submittedName>
</protein>
<sequence>MGKKIILLALFVCAQLAGHAQAYLNNLYKQADEMAKATLKEDYPSLMKYTHPSVVKAMGGEQKAVATLKEGMQKMKSGNLKFKNMTTGKAIQCVTAKNSIQCVVPQDVDVSFGTQAVHTAGHLFCISYDGGKKWYFFNANNTASVQKFLPEMDKKIVIPEAKVTYK</sequence>
<name>A0ABU7I9A7_9SPHI</name>
<comment type="caution">
    <text evidence="2">The sequence shown here is derived from an EMBL/GenBank/DDBJ whole genome shotgun (WGS) entry which is preliminary data.</text>
</comment>
<proteinExistence type="predicted"/>
<organism evidence="2 3">
    <name type="scientific">Pedobacter albus</name>
    <dbReference type="NCBI Taxonomy" id="3113905"/>
    <lineage>
        <taxon>Bacteria</taxon>
        <taxon>Pseudomonadati</taxon>
        <taxon>Bacteroidota</taxon>
        <taxon>Sphingobacteriia</taxon>
        <taxon>Sphingobacteriales</taxon>
        <taxon>Sphingobacteriaceae</taxon>
        <taxon>Pedobacter</taxon>
    </lineage>
</organism>
<feature type="signal peptide" evidence="1">
    <location>
        <begin position="1"/>
        <end position="22"/>
    </location>
</feature>
<evidence type="ECO:0000313" key="3">
    <source>
        <dbReference type="Proteomes" id="UP001336835"/>
    </source>
</evidence>
<keyword evidence="1" id="KW-0732">Signal</keyword>
<keyword evidence="3" id="KW-1185">Reference proteome</keyword>
<evidence type="ECO:0000256" key="1">
    <source>
        <dbReference type="SAM" id="SignalP"/>
    </source>
</evidence>